<dbReference type="Pfam" id="PF00636">
    <property type="entry name" value="Ribonuclease_3"/>
    <property type="match status" value="1"/>
</dbReference>
<gene>
    <name evidence="2" type="ORF">N7494_010451</name>
</gene>
<dbReference type="InterPro" id="IPR000999">
    <property type="entry name" value="RNase_III_dom"/>
</dbReference>
<protein>
    <recommendedName>
        <fullName evidence="1">RNase III domain-containing protein</fullName>
    </recommendedName>
</protein>
<proteinExistence type="predicted"/>
<dbReference type="Proteomes" id="UP001220324">
    <property type="component" value="Unassembled WGS sequence"/>
</dbReference>
<dbReference type="GO" id="GO:0006396">
    <property type="term" value="P:RNA processing"/>
    <property type="evidence" value="ECO:0007669"/>
    <property type="project" value="InterPro"/>
</dbReference>
<keyword evidence="3" id="KW-1185">Reference proteome</keyword>
<dbReference type="Gene3D" id="1.10.1520.10">
    <property type="entry name" value="Ribonuclease III domain"/>
    <property type="match status" value="1"/>
</dbReference>
<evidence type="ECO:0000313" key="3">
    <source>
        <dbReference type="Proteomes" id="UP001220324"/>
    </source>
</evidence>
<organism evidence="2 3">
    <name type="scientific">Penicillium frequentans</name>
    <dbReference type="NCBI Taxonomy" id="3151616"/>
    <lineage>
        <taxon>Eukaryota</taxon>
        <taxon>Fungi</taxon>
        <taxon>Dikarya</taxon>
        <taxon>Ascomycota</taxon>
        <taxon>Pezizomycotina</taxon>
        <taxon>Eurotiomycetes</taxon>
        <taxon>Eurotiomycetidae</taxon>
        <taxon>Eurotiales</taxon>
        <taxon>Aspergillaceae</taxon>
        <taxon>Penicillium</taxon>
    </lineage>
</organism>
<dbReference type="AlphaFoldDB" id="A0AAD6CID8"/>
<dbReference type="GO" id="GO:0004525">
    <property type="term" value="F:ribonuclease III activity"/>
    <property type="evidence" value="ECO:0007669"/>
    <property type="project" value="InterPro"/>
</dbReference>
<comment type="caution">
    <text evidence="2">The sequence shown here is derived from an EMBL/GenBank/DDBJ whole genome shotgun (WGS) entry which is preliminary data.</text>
</comment>
<dbReference type="EMBL" id="JAQIZZ010000008">
    <property type="protein sequence ID" value="KAJ5523801.1"/>
    <property type="molecule type" value="Genomic_DNA"/>
</dbReference>
<evidence type="ECO:0000259" key="1">
    <source>
        <dbReference type="PROSITE" id="PS50142"/>
    </source>
</evidence>
<reference evidence="2 3" key="1">
    <citation type="journal article" date="2023" name="IMA Fungus">
        <title>Comparative genomic study of the Penicillium genus elucidates a diverse pangenome and 15 lateral gene transfer events.</title>
        <authorList>
            <person name="Petersen C."/>
            <person name="Sorensen T."/>
            <person name="Nielsen M.R."/>
            <person name="Sondergaard T.E."/>
            <person name="Sorensen J.L."/>
            <person name="Fitzpatrick D.A."/>
            <person name="Frisvad J.C."/>
            <person name="Nielsen K.L."/>
        </authorList>
    </citation>
    <scope>NUCLEOTIDE SEQUENCE [LARGE SCALE GENOMIC DNA]</scope>
    <source>
        <strain evidence="2 3">IBT 35679</strain>
    </source>
</reference>
<name>A0AAD6CID8_9EURO</name>
<dbReference type="PROSITE" id="PS50142">
    <property type="entry name" value="RNASE_3_2"/>
    <property type="match status" value="1"/>
</dbReference>
<dbReference type="SUPFAM" id="SSF69065">
    <property type="entry name" value="RNase III domain-like"/>
    <property type="match status" value="1"/>
</dbReference>
<evidence type="ECO:0000313" key="2">
    <source>
        <dbReference type="EMBL" id="KAJ5523801.1"/>
    </source>
</evidence>
<feature type="domain" description="RNase III" evidence="1">
    <location>
        <begin position="16"/>
        <end position="136"/>
    </location>
</feature>
<accession>A0AAD6CID8</accession>
<dbReference type="InterPro" id="IPR036389">
    <property type="entry name" value="RNase_III_sf"/>
</dbReference>
<sequence>MAIYIPLPSDEMIHDFEHFFLEQSYRFSPERMLIREGLQCPNPFNPAGNAILALAGDAILRQSLVDQGRARGMSPEEIQNVIEKVASNVNLYRKGLALGLDPYIVKNPSQRNEVAGRIVMATTMEAILGAVYYDSNKNIDACERVMSVLGLSWPE</sequence>